<feature type="coiled-coil region" evidence="1">
    <location>
        <begin position="116"/>
        <end position="143"/>
    </location>
</feature>
<keyword evidence="3" id="KW-1185">Reference proteome</keyword>
<evidence type="ECO:0000313" key="7">
    <source>
        <dbReference type="RefSeq" id="XP_072797315.1"/>
    </source>
</evidence>
<dbReference type="InterPro" id="IPR037660">
    <property type="entry name" value="CCDC51"/>
</dbReference>
<dbReference type="RefSeq" id="XP_015090356.1">
    <property type="nucleotide sequence ID" value="XM_015234870.2"/>
</dbReference>
<dbReference type="Proteomes" id="UP001652581">
    <property type="component" value="Chromosome 17"/>
</dbReference>
<keyword evidence="4 5" id="KW-0406">Ion transport</keyword>
<evidence type="ECO:0000313" key="5">
    <source>
        <dbReference type="RefSeq" id="XP_015090352.1"/>
    </source>
</evidence>
<keyword evidence="4 5" id="KW-0407">Ion channel</keyword>
<evidence type="ECO:0000256" key="2">
    <source>
        <dbReference type="SAM" id="Phobius"/>
    </source>
</evidence>
<organism evidence="3 6">
    <name type="scientific">Vicugna pacos</name>
    <name type="common">Alpaca</name>
    <name type="synonym">Lama pacos</name>
    <dbReference type="NCBI Taxonomy" id="30538"/>
    <lineage>
        <taxon>Eukaryota</taxon>
        <taxon>Metazoa</taxon>
        <taxon>Chordata</taxon>
        <taxon>Craniata</taxon>
        <taxon>Vertebrata</taxon>
        <taxon>Euteleostomi</taxon>
        <taxon>Mammalia</taxon>
        <taxon>Eutheria</taxon>
        <taxon>Laurasiatheria</taxon>
        <taxon>Artiodactyla</taxon>
        <taxon>Tylopoda</taxon>
        <taxon>Camelidae</taxon>
        <taxon>Vicugna</taxon>
    </lineage>
</organism>
<protein>
    <submittedName>
        <fullName evidence="4 5">mitochondrial potassium channel</fullName>
    </submittedName>
</protein>
<gene>
    <name evidence="4 5 6 7" type="primary">CCDC51</name>
</gene>
<feature type="transmembrane region" description="Helical" evidence="2">
    <location>
        <begin position="203"/>
        <end position="222"/>
    </location>
</feature>
<dbReference type="RefSeq" id="XP_072797315.1">
    <property type="nucleotide sequence ID" value="XM_072941214.1"/>
</dbReference>
<keyword evidence="2" id="KW-1133">Transmembrane helix</keyword>
<sequence length="410" mass="45456">MTGCSPVIAMQHLVGVSPVLMRRGLLGRDLPMTRTLCSPGPSQPREKRPEEVALGLYHRLTALGGVLGHSIQQRASSTAKTWWDRYEEFVGLNEVREAQGNVTEAEKVFMVARGLVREAREDLEGQQAKLKEVRDRLDRISRDDNQYLELATLEHRMLQEEKKLRVTYLRAEDSEREKFSLFSAAVRESHEKERARAERTKNWSLIGSVLGALIGVAGSTYVNRVRLQELKSLLLEAQKGPVSLQEAIREQASSYSLQQKDLHDLMVDLRGLVRAGPGQSSLSQAGTSPTQDRDVDVLSAALKEQLSHSKQVHSCLEGLRERLDGLEKTLSQMAGVVQLANAAAHPGLEEPGDGALPGSLLERGSMILALSDTEQRLEAQVNRNTICGTLVTCVTFVAILPMLYMLFRDS</sequence>
<accession>A0A6J0ACP5</accession>
<keyword evidence="1" id="KW-0175">Coiled coil</keyword>
<dbReference type="CTD" id="79714"/>
<keyword evidence="2" id="KW-0812">Transmembrane</keyword>
<dbReference type="PANTHER" id="PTHR28624">
    <property type="entry name" value="COILED-COIL DOMAIN-CONTAINING PROTEIN 51"/>
    <property type="match status" value="1"/>
</dbReference>
<evidence type="ECO:0000313" key="4">
    <source>
        <dbReference type="RefSeq" id="XP_006196324.1"/>
    </source>
</evidence>
<dbReference type="GeneID" id="102525719"/>
<evidence type="ECO:0000256" key="1">
    <source>
        <dbReference type="SAM" id="Coils"/>
    </source>
</evidence>
<reference evidence="4 5" key="1">
    <citation type="submission" date="2025-04" db="UniProtKB">
        <authorList>
            <consortium name="RefSeq"/>
        </authorList>
    </citation>
    <scope>IDENTIFICATION</scope>
    <source>
        <tissue evidence="4 5">Blood</tissue>
    </source>
</reference>
<dbReference type="GO" id="GO:0034220">
    <property type="term" value="P:monoatomic ion transmembrane transport"/>
    <property type="evidence" value="ECO:0007669"/>
    <property type="project" value="UniProtKB-KW"/>
</dbReference>
<evidence type="ECO:0000313" key="3">
    <source>
        <dbReference type="Proteomes" id="UP001652581"/>
    </source>
</evidence>
<name>A0A6J0ACP5_VICPA</name>
<dbReference type="KEGG" id="vpc:102525719"/>
<proteinExistence type="predicted"/>
<dbReference type="RefSeq" id="XP_006196324.1">
    <property type="nucleotide sequence ID" value="XM_006196262.3"/>
</dbReference>
<feature type="transmembrane region" description="Helical" evidence="2">
    <location>
        <begin position="386"/>
        <end position="407"/>
    </location>
</feature>
<evidence type="ECO:0000313" key="6">
    <source>
        <dbReference type="RefSeq" id="XP_015090356.1"/>
    </source>
</evidence>
<dbReference type="PANTHER" id="PTHR28624:SF1">
    <property type="entry name" value="MITOCHONDRIAL POTASSIUM CHANNEL"/>
    <property type="match status" value="1"/>
</dbReference>
<dbReference type="AlphaFoldDB" id="A0A6J0ACP5"/>
<dbReference type="RefSeq" id="XP_015090352.1">
    <property type="nucleotide sequence ID" value="XM_015234866.2"/>
</dbReference>
<keyword evidence="4 5" id="KW-0813">Transport</keyword>
<keyword evidence="2" id="KW-0472">Membrane</keyword>